<dbReference type="SUPFAM" id="SSF56935">
    <property type="entry name" value="Porins"/>
    <property type="match status" value="1"/>
</dbReference>
<evidence type="ECO:0000313" key="1">
    <source>
        <dbReference type="EMBL" id="KIF50626.1"/>
    </source>
</evidence>
<protein>
    <recommendedName>
        <fullName evidence="3">Alginate export domain-containing protein</fullName>
    </recommendedName>
</protein>
<dbReference type="EMBL" id="JPRD01000049">
    <property type="protein sequence ID" value="KIF50626.1"/>
    <property type="molecule type" value="Genomic_DNA"/>
</dbReference>
<dbReference type="PATRIC" id="fig|1229493.5.peg.4209"/>
<dbReference type="AlphaFoldDB" id="A0A0C1ZCD6"/>
<dbReference type="RefSeq" id="WP_027726859.1">
    <property type="nucleotide sequence ID" value="NZ_BAOH01000200.1"/>
</dbReference>
<evidence type="ECO:0008006" key="3">
    <source>
        <dbReference type="Google" id="ProtNLM"/>
    </source>
</evidence>
<accession>A0A0C1ZCD6</accession>
<organism evidence="1 2">
    <name type="scientific">Vibrio owensii CAIM 1854 = LMG 25443</name>
    <dbReference type="NCBI Taxonomy" id="1229493"/>
    <lineage>
        <taxon>Bacteria</taxon>
        <taxon>Pseudomonadati</taxon>
        <taxon>Pseudomonadota</taxon>
        <taxon>Gammaproteobacteria</taxon>
        <taxon>Vibrionales</taxon>
        <taxon>Vibrionaceae</taxon>
        <taxon>Vibrio</taxon>
    </lineage>
</organism>
<proteinExistence type="predicted"/>
<evidence type="ECO:0000313" key="2">
    <source>
        <dbReference type="Proteomes" id="UP000031586"/>
    </source>
</evidence>
<gene>
    <name evidence="1" type="ORF">H735_24025</name>
</gene>
<reference evidence="1 2" key="1">
    <citation type="submission" date="2014-07" db="EMBL/GenBank/DDBJ databases">
        <title>Unique and conserved regions in Vibrio harveyi and related species in comparison with the shrimp pathogen Vibrio harveyi CAIM 1792.</title>
        <authorList>
            <person name="Espinoza-Valles I."/>
            <person name="Vora G."/>
            <person name="Leekitcharoenphon P."/>
            <person name="Ussery D."/>
            <person name="Hoj L."/>
            <person name="Gomez-Gil B."/>
        </authorList>
    </citation>
    <scope>NUCLEOTIDE SEQUENCE [LARGE SCALE GENOMIC DNA]</scope>
    <source>
        <strain evidence="2">CAIM 1854 / LMG 25443</strain>
    </source>
</reference>
<name>A0A0C1ZCD6_9VIBR</name>
<dbReference type="Proteomes" id="UP000031586">
    <property type="component" value="Unassembled WGS sequence"/>
</dbReference>
<sequence>MHRAVSHLSATCTKAIRLNTYLPRTKVYAVFTKALSLSLLSLQAGSALSAVPGLEPQKSWDLDGYIKYMATYSVPDGTDNTFDNLIHNRLNFEYRFSSSWRVNVGLRNRALWGDSTDFPGYADLVALDSGYMDLSKNWHEDDVVINSQLDRLYLTWQQDDWGAQLGRFRINWSMNTIWNPNDIYNAYSIYDFDYEERAGTDAVMLSRKLGFADGVDLVFSPARQSGQDSASLRYFANQSGWDYQFIAGRARMDYVLGAGFATDVFDAGFRGELTWFDPIDPEFEGEPTKKTTVASIESDYSFGGKRSWMGRAAWLFISEPQDASSALAYLNLPLDAKTLSFTRNTWYADVSFDLTPLNRVTLSTSYYDDHSYFLGISSNYSLANDWQLLTVIQSFNGSSGSLFGEVPATLLFANIKYSF</sequence>
<comment type="caution">
    <text evidence="1">The sequence shown here is derived from an EMBL/GenBank/DDBJ whole genome shotgun (WGS) entry which is preliminary data.</text>
</comment>